<evidence type="ECO:0000256" key="1">
    <source>
        <dbReference type="ARBA" id="ARBA00023015"/>
    </source>
</evidence>
<dbReference type="GO" id="GO:0000978">
    <property type="term" value="F:RNA polymerase II cis-regulatory region sequence-specific DNA binding"/>
    <property type="evidence" value="ECO:0007669"/>
    <property type="project" value="InterPro"/>
</dbReference>
<sequence length="215" mass="24160">MMNPICFDRVKITNNAEKNNASLIFLHSMHKYVPVLSIYESPSESPFSVPQTSDRLVSSTKIPYTEFIAVTAYQNQSIISLKIEHNPFAKGFREGSQTERKRRSPSAESTTEESQSQISSPQPKKQRSVSSSPPIISPFAAPPMFPPTPINPLFFTLPYFSHLAANGANMPPQFPFPFGFPCFSPQFPFQPQQSAKQQELPELTKQEPEEEVHVV</sequence>
<dbReference type="Gene3D" id="2.60.40.820">
    <property type="entry name" value="Transcription factor, T-box"/>
    <property type="match status" value="1"/>
</dbReference>
<dbReference type="SMART" id="SM00425">
    <property type="entry name" value="TBOX"/>
    <property type="match status" value="1"/>
</dbReference>
<dbReference type="InterPro" id="IPR008967">
    <property type="entry name" value="p53-like_TF_DNA-bd_sf"/>
</dbReference>
<dbReference type="GO" id="GO:0000785">
    <property type="term" value="C:chromatin"/>
    <property type="evidence" value="ECO:0007669"/>
    <property type="project" value="TreeGrafter"/>
</dbReference>
<evidence type="ECO:0000256" key="4">
    <source>
        <dbReference type="ARBA" id="ARBA00023242"/>
    </source>
</evidence>
<dbReference type="Pfam" id="PF00907">
    <property type="entry name" value="T-box"/>
    <property type="match status" value="1"/>
</dbReference>
<evidence type="ECO:0000256" key="3">
    <source>
        <dbReference type="ARBA" id="ARBA00023163"/>
    </source>
</evidence>
<keyword evidence="1" id="KW-0805">Transcription regulation</keyword>
<dbReference type="PANTHER" id="PTHR11267">
    <property type="entry name" value="T-BOX PROTEIN-RELATED"/>
    <property type="match status" value="1"/>
</dbReference>
<dbReference type="GO" id="GO:0001708">
    <property type="term" value="P:cell fate specification"/>
    <property type="evidence" value="ECO:0007669"/>
    <property type="project" value="TreeGrafter"/>
</dbReference>
<dbReference type="PANTHER" id="PTHR11267:SF170">
    <property type="entry name" value="T-BOX PROTEIN 33-RELATED"/>
    <property type="match status" value="1"/>
</dbReference>
<name>A0A8R1E2Z4_CAEJA</name>
<comment type="subcellular location">
    <subcellularLocation>
        <location evidence="5">Nucleus</location>
    </subcellularLocation>
</comment>
<dbReference type="GO" id="GO:0000981">
    <property type="term" value="F:DNA-binding transcription factor activity, RNA polymerase II-specific"/>
    <property type="evidence" value="ECO:0007669"/>
    <property type="project" value="TreeGrafter"/>
</dbReference>
<evidence type="ECO:0000256" key="6">
    <source>
        <dbReference type="SAM" id="MobiDB-lite"/>
    </source>
</evidence>
<feature type="compositionally biased region" description="Basic and acidic residues" evidence="6">
    <location>
        <begin position="90"/>
        <end position="99"/>
    </location>
</feature>
<dbReference type="GO" id="GO:0045893">
    <property type="term" value="P:positive regulation of DNA-templated transcription"/>
    <property type="evidence" value="ECO:0007669"/>
    <property type="project" value="InterPro"/>
</dbReference>
<feature type="region of interest" description="Disordered" evidence="6">
    <location>
        <begin position="90"/>
        <end position="135"/>
    </location>
</feature>
<keyword evidence="9" id="KW-1185">Reference proteome</keyword>
<dbReference type="AlphaFoldDB" id="A0A8R1E2Z4"/>
<reference evidence="8" key="2">
    <citation type="submission" date="2022-06" db="UniProtKB">
        <authorList>
            <consortium name="EnsemblMetazoa"/>
        </authorList>
    </citation>
    <scope>IDENTIFICATION</scope>
    <source>
        <strain evidence="8">DF5081</strain>
    </source>
</reference>
<comment type="caution">
    <text evidence="5">Lacks conserved residue(s) required for the propagation of feature annotation.</text>
</comment>
<dbReference type="SUPFAM" id="SSF49417">
    <property type="entry name" value="p53-like transcription factors"/>
    <property type="match status" value="1"/>
</dbReference>
<accession>A0A8R1E2Z4</accession>
<dbReference type="PROSITE" id="PS50252">
    <property type="entry name" value="TBOX_3"/>
    <property type="match status" value="1"/>
</dbReference>
<dbReference type="InterPro" id="IPR036960">
    <property type="entry name" value="T-box_sf"/>
</dbReference>
<reference evidence="9" key="1">
    <citation type="submission" date="2010-08" db="EMBL/GenBank/DDBJ databases">
        <authorList>
            <consortium name="Caenorhabditis japonica Sequencing Consortium"/>
            <person name="Wilson R.K."/>
        </authorList>
    </citation>
    <scope>NUCLEOTIDE SEQUENCE [LARGE SCALE GENOMIC DNA]</scope>
    <source>
        <strain evidence="9">DF5081</strain>
    </source>
</reference>
<evidence type="ECO:0000256" key="5">
    <source>
        <dbReference type="PROSITE-ProRule" id="PRU00201"/>
    </source>
</evidence>
<dbReference type="InterPro" id="IPR046360">
    <property type="entry name" value="T-box_DNA-bd"/>
</dbReference>
<evidence type="ECO:0000256" key="2">
    <source>
        <dbReference type="ARBA" id="ARBA00023125"/>
    </source>
</evidence>
<feature type="compositionally biased region" description="Low complexity" evidence="6">
    <location>
        <begin position="106"/>
        <end position="135"/>
    </location>
</feature>
<dbReference type="InterPro" id="IPR001699">
    <property type="entry name" value="TF_T-box"/>
</dbReference>
<feature type="domain" description="T-box" evidence="7">
    <location>
        <begin position="1"/>
        <end position="94"/>
    </location>
</feature>
<keyword evidence="2 5" id="KW-0238">DNA-binding</keyword>
<feature type="region of interest" description="Disordered" evidence="6">
    <location>
        <begin position="189"/>
        <end position="215"/>
    </location>
</feature>
<protein>
    <recommendedName>
        <fullName evidence="7">T-box domain-containing protein</fullName>
    </recommendedName>
</protein>
<dbReference type="GO" id="GO:0005634">
    <property type="term" value="C:nucleus"/>
    <property type="evidence" value="ECO:0007669"/>
    <property type="project" value="UniProtKB-SubCell"/>
</dbReference>
<evidence type="ECO:0000313" key="9">
    <source>
        <dbReference type="Proteomes" id="UP000005237"/>
    </source>
</evidence>
<proteinExistence type="predicted"/>
<keyword evidence="4 5" id="KW-0539">Nucleus</keyword>
<evidence type="ECO:0000313" key="8">
    <source>
        <dbReference type="EnsemblMetazoa" id="CJA17278.1"/>
    </source>
</evidence>
<dbReference type="PRINTS" id="PR00937">
    <property type="entry name" value="TBOX"/>
</dbReference>
<feature type="compositionally biased region" description="Low complexity" evidence="6">
    <location>
        <begin position="189"/>
        <end position="198"/>
    </location>
</feature>
<feature type="compositionally biased region" description="Basic and acidic residues" evidence="6">
    <location>
        <begin position="202"/>
        <end position="215"/>
    </location>
</feature>
<keyword evidence="3" id="KW-0804">Transcription</keyword>
<dbReference type="Proteomes" id="UP000005237">
    <property type="component" value="Unassembled WGS sequence"/>
</dbReference>
<evidence type="ECO:0000259" key="7">
    <source>
        <dbReference type="PROSITE" id="PS50252"/>
    </source>
</evidence>
<organism evidence="8 9">
    <name type="scientific">Caenorhabditis japonica</name>
    <dbReference type="NCBI Taxonomy" id="281687"/>
    <lineage>
        <taxon>Eukaryota</taxon>
        <taxon>Metazoa</taxon>
        <taxon>Ecdysozoa</taxon>
        <taxon>Nematoda</taxon>
        <taxon>Chromadorea</taxon>
        <taxon>Rhabditida</taxon>
        <taxon>Rhabditina</taxon>
        <taxon>Rhabditomorpha</taxon>
        <taxon>Rhabditoidea</taxon>
        <taxon>Rhabditidae</taxon>
        <taxon>Peloderinae</taxon>
        <taxon>Caenorhabditis</taxon>
    </lineage>
</organism>
<dbReference type="EnsemblMetazoa" id="CJA17278.1">
    <property type="protein sequence ID" value="CJA17278.1"/>
    <property type="gene ID" value="WBGene00136482"/>
</dbReference>